<evidence type="ECO:0000256" key="5">
    <source>
        <dbReference type="ARBA" id="ARBA00022840"/>
    </source>
</evidence>
<dbReference type="GO" id="GO:0000160">
    <property type="term" value="P:phosphorelay signal transduction system"/>
    <property type="evidence" value="ECO:0007669"/>
    <property type="project" value="UniProtKB-UniRule"/>
</dbReference>
<evidence type="ECO:0000313" key="15">
    <source>
        <dbReference type="Proteomes" id="UP000556329"/>
    </source>
</evidence>
<keyword evidence="4" id="KW-0547">Nucleotide-binding</keyword>
<dbReference type="InterPro" id="IPR010113">
    <property type="entry name" value="Nif-specific_regulatory_prot"/>
</dbReference>
<dbReference type="Gene3D" id="1.10.10.60">
    <property type="entry name" value="Homeodomain-like"/>
    <property type="match status" value="1"/>
</dbReference>
<dbReference type="SUPFAM" id="SSF52540">
    <property type="entry name" value="P-loop containing nucleoside triphosphate hydrolases"/>
    <property type="match status" value="1"/>
</dbReference>
<organism evidence="14 15">
    <name type="scientific">Mesorhizobium sangaii</name>
    <dbReference type="NCBI Taxonomy" id="505389"/>
    <lineage>
        <taxon>Bacteria</taxon>
        <taxon>Pseudomonadati</taxon>
        <taxon>Pseudomonadota</taxon>
        <taxon>Alphaproteobacteria</taxon>
        <taxon>Hyphomicrobiales</taxon>
        <taxon>Phyllobacteriaceae</taxon>
        <taxon>Mesorhizobium</taxon>
    </lineage>
</organism>
<evidence type="ECO:0000256" key="12">
    <source>
        <dbReference type="RuleBase" id="RU368029"/>
    </source>
</evidence>
<evidence type="ECO:0000256" key="6">
    <source>
        <dbReference type="ARBA" id="ARBA00023012"/>
    </source>
</evidence>
<dbReference type="GO" id="GO:0009399">
    <property type="term" value="P:nitrogen fixation"/>
    <property type="evidence" value="ECO:0007669"/>
    <property type="project" value="UniProtKB-UniRule"/>
</dbReference>
<dbReference type="Pfam" id="PF02954">
    <property type="entry name" value="HTH_8"/>
    <property type="match status" value="1"/>
</dbReference>
<dbReference type="Pfam" id="PF01590">
    <property type="entry name" value="GAF"/>
    <property type="match status" value="1"/>
</dbReference>
<dbReference type="InterPro" id="IPR025662">
    <property type="entry name" value="Sigma_54_int_dom_ATP-bd_1"/>
</dbReference>
<evidence type="ECO:0000256" key="4">
    <source>
        <dbReference type="ARBA" id="ARBA00022741"/>
    </source>
</evidence>
<dbReference type="GO" id="GO:0003700">
    <property type="term" value="F:DNA-binding transcription factor activity"/>
    <property type="evidence" value="ECO:0007669"/>
    <property type="project" value="UniProtKB-UniRule"/>
</dbReference>
<keyword evidence="15" id="KW-1185">Reference proteome</keyword>
<dbReference type="Proteomes" id="UP000556329">
    <property type="component" value="Unassembled WGS sequence"/>
</dbReference>
<evidence type="ECO:0000256" key="2">
    <source>
        <dbReference type="ARBA" id="ARBA00011135"/>
    </source>
</evidence>
<evidence type="ECO:0000313" key="14">
    <source>
        <dbReference type="EMBL" id="MBB6413886.1"/>
    </source>
</evidence>
<proteinExistence type="predicted"/>
<reference evidence="14 15" key="1">
    <citation type="submission" date="2020-08" db="EMBL/GenBank/DDBJ databases">
        <title>Genomic Encyclopedia of Type Strains, Phase IV (KMG-IV): sequencing the most valuable type-strain genomes for metagenomic binning, comparative biology and taxonomic classification.</title>
        <authorList>
            <person name="Goeker M."/>
        </authorList>
    </citation>
    <scope>NUCLEOTIDE SEQUENCE [LARGE SCALE GENOMIC DNA]</scope>
    <source>
        <strain evidence="14 15">DSM 100039</strain>
    </source>
</reference>
<comment type="caution">
    <text evidence="14">The sequence shown here is derived from an EMBL/GenBank/DDBJ whole genome shotgun (WGS) entry which is preliminary data.</text>
</comment>
<dbReference type="EMBL" id="JACHEF010000010">
    <property type="protein sequence ID" value="MBB6413886.1"/>
    <property type="molecule type" value="Genomic_DNA"/>
</dbReference>
<evidence type="ECO:0000256" key="1">
    <source>
        <dbReference type="ARBA" id="ARBA00002167"/>
    </source>
</evidence>
<evidence type="ECO:0000256" key="3">
    <source>
        <dbReference type="ARBA" id="ARBA00015308"/>
    </source>
</evidence>
<comment type="subunit">
    <text evidence="2 12">Interacts with sigma-54.</text>
</comment>
<dbReference type="PRINTS" id="PR01590">
    <property type="entry name" value="HTHFIS"/>
</dbReference>
<keyword evidence="5" id="KW-0067">ATP-binding</keyword>
<keyword evidence="7 12" id="KW-0805">Transcription regulation</keyword>
<dbReference type="RefSeq" id="WP_184878035.1">
    <property type="nucleotide sequence ID" value="NZ_JACHEF010000010.1"/>
</dbReference>
<dbReference type="Pfam" id="PF00158">
    <property type="entry name" value="Sigma54_activat"/>
    <property type="match status" value="1"/>
</dbReference>
<dbReference type="SMART" id="SM00382">
    <property type="entry name" value="AAA"/>
    <property type="match status" value="1"/>
</dbReference>
<dbReference type="PANTHER" id="PTHR32071:SF117">
    <property type="entry name" value="PTS-DEPENDENT DIHYDROXYACETONE KINASE OPERON REGULATORY PROTEIN-RELATED"/>
    <property type="match status" value="1"/>
</dbReference>
<dbReference type="InterPro" id="IPR029016">
    <property type="entry name" value="GAF-like_dom_sf"/>
</dbReference>
<keyword evidence="10 12" id="KW-0804">Transcription</keyword>
<keyword evidence="8 12" id="KW-0238">DNA-binding</keyword>
<accession>A0A841PFF8</accession>
<dbReference type="NCBIfam" id="TIGR01817">
    <property type="entry name" value="nifA"/>
    <property type="match status" value="1"/>
</dbReference>
<dbReference type="Gene3D" id="1.10.8.60">
    <property type="match status" value="1"/>
</dbReference>
<dbReference type="SMART" id="SM00065">
    <property type="entry name" value="GAF"/>
    <property type="match status" value="1"/>
</dbReference>
<dbReference type="InterPro" id="IPR003018">
    <property type="entry name" value="GAF"/>
</dbReference>
<evidence type="ECO:0000256" key="7">
    <source>
        <dbReference type="ARBA" id="ARBA00023015"/>
    </source>
</evidence>
<sequence>MLNQDNNRQSEESAEQTPSCCISLQDAKRDDSESAILPSRASALAGIWEILKALPAPSGLEVTLAKVVDLLRSFLPMRHGIISLFDGDGELESIVGAGCSESCSERYRMYLPRKVIDQIVTTDTPLVTENIAVHSAFTAADMDVLGVSDNKPVSFIGVPIRVDANIVGTLTIDHVLDNGSRLWLDYNLCLLPLIADLVGQTVKLRRSFVGDREQPMAEQDLLPKQFSKLKHPARTRNQIHVEGMIGDSLALRDLLEKVAVVAKAKIAVLLRGESGTGKELVAKAIHELSPRAKQPFIKLNCAALPETVLESELFGHEKGAFTSAFNSRKGRFERADKGTLFLDEIGEISPSFQAKLLRVLQEQEFERVGGNQTIKVDVRIIAATNKNLEEAVARNEFRADLYYRINVVPLLVPALRERRSDIPLLAAEFLKNFNDENGRMLTFDPSAIEVLLNCDFPGNIRELENCVYRTAVLAAGPSIGRDDLACCQGQCFAAALHKIRSGKLALQPRPIVSVPGVPAIPPAAAGSSAAVAVPPETAGQPPLGPAGPVHLNGARTTDAERVIAAMEKCGWVQAKAARLLGLTPRQIGYVLRKYGIEIKRL</sequence>
<dbReference type="SUPFAM" id="SSF55781">
    <property type="entry name" value="GAF domain-like"/>
    <property type="match status" value="1"/>
</dbReference>
<name>A0A841PFF8_9HYPH</name>
<dbReference type="CDD" id="cd00009">
    <property type="entry name" value="AAA"/>
    <property type="match status" value="1"/>
</dbReference>
<dbReference type="InterPro" id="IPR025944">
    <property type="entry name" value="Sigma_54_int_dom_CS"/>
</dbReference>
<dbReference type="Gene3D" id="3.30.450.40">
    <property type="match status" value="1"/>
</dbReference>
<dbReference type="InterPro" id="IPR002078">
    <property type="entry name" value="Sigma_54_int"/>
</dbReference>
<evidence type="ECO:0000256" key="9">
    <source>
        <dbReference type="ARBA" id="ARBA00023159"/>
    </source>
</evidence>
<dbReference type="PROSITE" id="PS00688">
    <property type="entry name" value="SIGMA54_INTERACT_3"/>
    <property type="match status" value="1"/>
</dbReference>
<dbReference type="PANTHER" id="PTHR32071">
    <property type="entry name" value="TRANSCRIPTIONAL REGULATORY PROTEIN"/>
    <property type="match status" value="1"/>
</dbReference>
<dbReference type="InterPro" id="IPR058031">
    <property type="entry name" value="AAA_lid_NorR"/>
</dbReference>
<comment type="function">
    <text evidence="1 12">Required for activation of most nif operons, which are directly involved in nitrogen fixation.</text>
</comment>
<keyword evidence="9 12" id="KW-0010">Activator</keyword>
<dbReference type="PROSITE" id="PS00676">
    <property type="entry name" value="SIGMA54_INTERACT_2"/>
    <property type="match status" value="1"/>
</dbReference>
<evidence type="ECO:0000256" key="10">
    <source>
        <dbReference type="ARBA" id="ARBA00023163"/>
    </source>
</evidence>
<protein>
    <recommendedName>
        <fullName evidence="3 12">Nif-specific regulatory protein</fullName>
    </recommendedName>
</protein>
<gene>
    <name evidence="14" type="ORF">HNQ71_006595</name>
</gene>
<dbReference type="Gene3D" id="3.40.50.300">
    <property type="entry name" value="P-loop containing nucleotide triphosphate hydrolases"/>
    <property type="match status" value="1"/>
</dbReference>
<dbReference type="InterPro" id="IPR025943">
    <property type="entry name" value="Sigma_54_int_dom_ATP-bd_2"/>
</dbReference>
<dbReference type="GO" id="GO:0043565">
    <property type="term" value="F:sequence-specific DNA binding"/>
    <property type="evidence" value="ECO:0007669"/>
    <property type="project" value="InterPro"/>
</dbReference>
<keyword evidence="11 12" id="KW-0535">Nitrogen fixation</keyword>
<dbReference type="PROSITE" id="PS50045">
    <property type="entry name" value="SIGMA54_INTERACT_4"/>
    <property type="match status" value="1"/>
</dbReference>
<evidence type="ECO:0000256" key="8">
    <source>
        <dbReference type="ARBA" id="ARBA00023125"/>
    </source>
</evidence>
<dbReference type="AlphaFoldDB" id="A0A841PFF8"/>
<dbReference type="FunFam" id="3.40.50.300:FF:000006">
    <property type="entry name" value="DNA-binding transcriptional regulator NtrC"/>
    <property type="match status" value="1"/>
</dbReference>
<dbReference type="GO" id="GO:0005524">
    <property type="term" value="F:ATP binding"/>
    <property type="evidence" value="ECO:0007669"/>
    <property type="project" value="UniProtKB-KW"/>
</dbReference>
<evidence type="ECO:0000259" key="13">
    <source>
        <dbReference type="PROSITE" id="PS50045"/>
    </source>
</evidence>
<feature type="domain" description="Sigma-54 factor interaction" evidence="13">
    <location>
        <begin position="244"/>
        <end position="472"/>
    </location>
</feature>
<keyword evidence="6 12" id="KW-0902">Two-component regulatory system</keyword>
<evidence type="ECO:0000256" key="11">
    <source>
        <dbReference type="ARBA" id="ARBA00023231"/>
    </source>
</evidence>
<dbReference type="PROSITE" id="PS00675">
    <property type="entry name" value="SIGMA54_INTERACT_1"/>
    <property type="match status" value="1"/>
</dbReference>
<dbReference type="InterPro" id="IPR027417">
    <property type="entry name" value="P-loop_NTPase"/>
</dbReference>
<dbReference type="InterPro" id="IPR002197">
    <property type="entry name" value="HTH_Fis"/>
</dbReference>
<dbReference type="Pfam" id="PF25601">
    <property type="entry name" value="AAA_lid_14"/>
    <property type="match status" value="1"/>
</dbReference>
<dbReference type="InterPro" id="IPR003593">
    <property type="entry name" value="AAA+_ATPase"/>
</dbReference>